<sequence length="287" mass="31782">MPSLRPYLLIPVALLLSVSLPTVPSVSAQKTSFAANKVVFEANVEGYGDILIFHGEEPFDVVEKFSAFHGIDADGQAELFSQVCSLHPCIRHRPRTPLFTFTAHPPDSPPIPITFYDTDSVDQTAMYICGKIPKCFPPPDPDQPSNTLVVAADRKISPIETSLREELTRRLKIHQTTQIRSPCLYTRLSLGTTLSDSTPIQISSAYRSLSLVHHPDRGGEAEHFQLLSEAYKTLTNEKTKLEYDVEHGYVDPPNPFDGKEGRPYVSPGFGGLDVHFDPSTGTTTIRF</sequence>
<dbReference type="Pfam" id="PF00226">
    <property type="entry name" value="DnaJ"/>
    <property type="match status" value="1"/>
</dbReference>
<dbReference type="InterPro" id="IPR001623">
    <property type="entry name" value="DnaJ_domain"/>
</dbReference>
<keyword evidence="1" id="KW-0732">Signal</keyword>
<protein>
    <recommendedName>
        <fullName evidence="2">J domain-containing protein</fullName>
    </recommendedName>
</protein>
<dbReference type="InterPro" id="IPR036869">
    <property type="entry name" value="J_dom_sf"/>
</dbReference>
<dbReference type="OrthoDB" id="120329at2759"/>
<evidence type="ECO:0000259" key="2">
    <source>
        <dbReference type="PROSITE" id="PS50076"/>
    </source>
</evidence>
<evidence type="ECO:0000313" key="4">
    <source>
        <dbReference type="Proteomes" id="UP001165085"/>
    </source>
</evidence>
<gene>
    <name evidence="3" type="ORF">TrST_g11881</name>
</gene>
<feature type="domain" description="J" evidence="2">
    <location>
        <begin position="183"/>
        <end position="247"/>
    </location>
</feature>
<evidence type="ECO:0000313" key="3">
    <source>
        <dbReference type="EMBL" id="GMH87384.1"/>
    </source>
</evidence>
<dbReference type="PANTHER" id="PTHR24074">
    <property type="entry name" value="CO-CHAPERONE PROTEIN DJLA"/>
    <property type="match status" value="1"/>
</dbReference>
<keyword evidence="4" id="KW-1185">Reference proteome</keyword>
<feature type="signal peptide" evidence="1">
    <location>
        <begin position="1"/>
        <end position="28"/>
    </location>
</feature>
<dbReference type="SUPFAM" id="SSF46565">
    <property type="entry name" value="Chaperone J-domain"/>
    <property type="match status" value="1"/>
</dbReference>
<dbReference type="InterPro" id="IPR050817">
    <property type="entry name" value="DjlA_DnaK_co-chaperone"/>
</dbReference>
<name>A0A9W7BI70_9STRA</name>
<evidence type="ECO:0000256" key="1">
    <source>
        <dbReference type="SAM" id="SignalP"/>
    </source>
</evidence>
<reference evidence="4" key="1">
    <citation type="journal article" date="2023" name="Commun. Biol.">
        <title>Genome analysis of Parmales, the sister group of diatoms, reveals the evolutionary specialization of diatoms from phago-mixotrophs to photoautotrophs.</title>
        <authorList>
            <person name="Ban H."/>
            <person name="Sato S."/>
            <person name="Yoshikawa S."/>
            <person name="Yamada K."/>
            <person name="Nakamura Y."/>
            <person name="Ichinomiya M."/>
            <person name="Sato N."/>
            <person name="Blanc-Mathieu R."/>
            <person name="Endo H."/>
            <person name="Kuwata A."/>
            <person name="Ogata H."/>
        </authorList>
    </citation>
    <scope>NUCLEOTIDE SEQUENCE [LARGE SCALE GENOMIC DNA]</scope>
    <source>
        <strain evidence="4">NIES 3701</strain>
    </source>
</reference>
<dbReference type="SMART" id="SM00271">
    <property type="entry name" value="DnaJ"/>
    <property type="match status" value="1"/>
</dbReference>
<dbReference type="Proteomes" id="UP001165085">
    <property type="component" value="Unassembled WGS sequence"/>
</dbReference>
<dbReference type="Gene3D" id="1.10.287.110">
    <property type="entry name" value="DnaJ domain"/>
    <property type="match status" value="1"/>
</dbReference>
<proteinExistence type="predicted"/>
<organism evidence="3 4">
    <name type="scientific">Triparma strigata</name>
    <dbReference type="NCBI Taxonomy" id="1606541"/>
    <lineage>
        <taxon>Eukaryota</taxon>
        <taxon>Sar</taxon>
        <taxon>Stramenopiles</taxon>
        <taxon>Ochrophyta</taxon>
        <taxon>Bolidophyceae</taxon>
        <taxon>Parmales</taxon>
        <taxon>Triparmaceae</taxon>
        <taxon>Triparma</taxon>
    </lineage>
</organism>
<dbReference type="AlphaFoldDB" id="A0A9W7BI70"/>
<feature type="chain" id="PRO_5040743204" description="J domain-containing protein" evidence="1">
    <location>
        <begin position="29"/>
        <end position="287"/>
    </location>
</feature>
<dbReference type="CDD" id="cd06257">
    <property type="entry name" value="DnaJ"/>
    <property type="match status" value="1"/>
</dbReference>
<accession>A0A9W7BI70</accession>
<comment type="caution">
    <text evidence="3">The sequence shown here is derived from an EMBL/GenBank/DDBJ whole genome shotgun (WGS) entry which is preliminary data.</text>
</comment>
<dbReference type="EMBL" id="BRXY01000327">
    <property type="protein sequence ID" value="GMH87384.1"/>
    <property type="molecule type" value="Genomic_DNA"/>
</dbReference>
<dbReference type="PROSITE" id="PS50076">
    <property type="entry name" value="DNAJ_2"/>
    <property type="match status" value="1"/>
</dbReference>